<gene>
    <name evidence="1" type="ORF">BSL78_18983</name>
</gene>
<organism evidence="1 2">
    <name type="scientific">Stichopus japonicus</name>
    <name type="common">Sea cucumber</name>
    <dbReference type="NCBI Taxonomy" id="307972"/>
    <lineage>
        <taxon>Eukaryota</taxon>
        <taxon>Metazoa</taxon>
        <taxon>Echinodermata</taxon>
        <taxon>Eleutherozoa</taxon>
        <taxon>Echinozoa</taxon>
        <taxon>Holothuroidea</taxon>
        <taxon>Aspidochirotacea</taxon>
        <taxon>Aspidochirotida</taxon>
        <taxon>Stichopodidae</taxon>
        <taxon>Apostichopus</taxon>
    </lineage>
</organism>
<keyword evidence="2" id="KW-1185">Reference proteome</keyword>
<name>A0A2G8K881_STIJA</name>
<accession>A0A2G8K881</accession>
<sequence length="341" mass="39564">MPSDTLYSDLKKRIAKAVSHLFGIAFSLKQIDDKQYTKIIKPLADEIHKNRGELADAIIYYFITNDISDKFVVPLISYKGIGEKIPYPYFLQSIYEKFQGLNVGIFKQQVLTESSNVQDLKKLVCKMLLFSVQEKTIDVTTCSEILQQSLKQNTITMNEFQEVLKISCKDGWLTAEIVMEILHQNLENKLDNGNDFQAQMITLLLDEKIKEDVLHLQVKYFIVNTNFGWNEEKWIKLVFDLKHENSLYEKKCLDLLQTIITKYKITEDYLKRILTTPAFKHSPIPKKIIKKVNFKQVLDDDPERSKLLGKDAEGEVFSKINKKNKHSDINDGITMTSIRKL</sequence>
<protein>
    <submittedName>
        <fullName evidence="1">Uncharacterized protein</fullName>
    </submittedName>
</protein>
<evidence type="ECO:0000313" key="2">
    <source>
        <dbReference type="Proteomes" id="UP000230750"/>
    </source>
</evidence>
<dbReference type="Proteomes" id="UP000230750">
    <property type="component" value="Unassembled WGS sequence"/>
</dbReference>
<proteinExistence type="predicted"/>
<dbReference type="AlphaFoldDB" id="A0A2G8K881"/>
<comment type="caution">
    <text evidence="1">The sequence shown here is derived from an EMBL/GenBank/DDBJ whole genome shotgun (WGS) entry which is preliminary data.</text>
</comment>
<dbReference type="EMBL" id="MRZV01000795">
    <property type="protein sequence ID" value="PIK44159.1"/>
    <property type="molecule type" value="Genomic_DNA"/>
</dbReference>
<reference evidence="1 2" key="1">
    <citation type="journal article" date="2017" name="PLoS Biol.">
        <title>The sea cucumber genome provides insights into morphological evolution and visceral regeneration.</title>
        <authorList>
            <person name="Zhang X."/>
            <person name="Sun L."/>
            <person name="Yuan J."/>
            <person name="Sun Y."/>
            <person name="Gao Y."/>
            <person name="Zhang L."/>
            <person name="Li S."/>
            <person name="Dai H."/>
            <person name="Hamel J.F."/>
            <person name="Liu C."/>
            <person name="Yu Y."/>
            <person name="Liu S."/>
            <person name="Lin W."/>
            <person name="Guo K."/>
            <person name="Jin S."/>
            <person name="Xu P."/>
            <person name="Storey K.B."/>
            <person name="Huan P."/>
            <person name="Zhang T."/>
            <person name="Zhou Y."/>
            <person name="Zhang J."/>
            <person name="Lin C."/>
            <person name="Li X."/>
            <person name="Xing L."/>
            <person name="Huo D."/>
            <person name="Sun M."/>
            <person name="Wang L."/>
            <person name="Mercier A."/>
            <person name="Li F."/>
            <person name="Yang H."/>
            <person name="Xiang J."/>
        </authorList>
    </citation>
    <scope>NUCLEOTIDE SEQUENCE [LARGE SCALE GENOMIC DNA]</scope>
    <source>
        <strain evidence="1">Shaxun</strain>
        <tissue evidence="1">Muscle</tissue>
    </source>
</reference>
<evidence type="ECO:0000313" key="1">
    <source>
        <dbReference type="EMBL" id="PIK44159.1"/>
    </source>
</evidence>